<dbReference type="RefSeq" id="WP_089273836.1">
    <property type="nucleotide sequence ID" value="NZ_FZOC01000003.1"/>
</dbReference>
<accession>A0A239A2F1</accession>
<evidence type="ECO:0008006" key="4">
    <source>
        <dbReference type="Google" id="ProtNLM"/>
    </source>
</evidence>
<evidence type="ECO:0000313" key="3">
    <source>
        <dbReference type="Proteomes" id="UP000198324"/>
    </source>
</evidence>
<dbReference type="EMBL" id="FZOC01000003">
    <property type="protein sequence ID" value="SNR89602.1"/>
    <property type="molecule type" value="Genomic_DNA"/>
</dbReference>
<organism evidence="2 3">
    <name type="scientific">Humidesulfovibrio mexicanus</name>
    <dbReference type="NCBI Taxonomy" id="147047"/>
    <lineage>
        <taxon>Bacteria</taxon>
        <taxon>Pseudomonadati</taxon>
        <taxon>Thermodesulfobacteriota</taxon>
        <taxon>Desulfovibrionia</taxon>
        <taxon>Desulfovibrionales</taxon>
        <taxon>Desulfovibrionaceae</taxon>
        <taxon>Humidesulfovibrio</taxon>
    </lineage>
</organism>
<dbReference type="AlphaFoldDB" id="A0A239A2F1"/>
<keyword evidence="1" id="KW-0732">Signal</keyword>
<protein>
    <recommendedName>
        <fullName evidence="4">Outer membrane lipoprotein carrier protein LolA</fullName>
    </recommendedName>
</protein>
<feature type="chain" id="PRO_5012805518" description="Outer membrane lipoprotein carrier protein LolA" evidence="1">
    <location>
        <begin position="29"/>
        <end position="222"/>
    </location>
</feature>
<proteinExistence type="predicted"/>
<dbReference type="Proteomes" id="UP000198324">
    <property type="component" value="Unassembled WGS sequence"/>
</dbReference>
<sequence length="222" mass="24468">MNRLPARLIPWALLCGFLCAAFTLFSLAAGTDALHLPGVLSLSSLWAERPAKGEIRRAVSRLRLAEQEAGHWLLDHAGKALETEAARLQTQGKRLEGLAGGAGEEDQPDDDAPFRLRSHQFSETAKGFAAVFATDREPGQARVYFLRGPARHVVELHGLWQNDAPRLNSLRGHLVSRVIIDAHETFLRVVFHLTDANAGPEHSRLDLERGPTGFTVSIKRPH</sequence>
<keyword evidence="3" id="KW-1185">Reference proteome</keyword>
<dbReference type="OrthoDB" id="5457863at2"/>
<evidence type="ECO:0000256" key="1">
    <source>
        <dbReference type="SAM" id="SignalP"/>
    </source>
</evidence>
<gene>
    <name evidence="2" type="ORF">SAMN04488503_1772</name>
</gene>
<evidence type="ECO:0000313" key="2">
    <source>
        <dbReference type="EMBL" id="SNR89602.1"/>
    </source>
</evidence>
<feature type="signal peptide" evidence="1">
    <location>
        <begin position="1"/>
        <end position="28"/>
    </location>
</feature>
<name>A0A239A2F1_9BACT</name>
<reference evidence="2 3" key="1">
    <citation type="submission" date="2017-06" db="EMBL/GenBank/DDBJ databases">
        <authorList>
            <person name="Kim H.J."/>
            <person name="Triplett B.A."/>
        </authorList>
    </citation>
    <scope>NUCLEOTIDE SEQUENCE [LARGE SCALE GENOMIC DNA]</scope>
    <source>
        <strain evidence="2 3">DSM 13116</strain>
    </source>
</reference>